<evidence type="ECO:0000313" key="2">
    <source>
        <dbReference type="EMBL" id="KAK7536493.1"/>
    </source>
</evidence>
<proteinExistence type="predicted"/>
<dbReference type="Proteomes" id="UP001365128">
    <property type="component" value="Unassembled WGS sequence"/>
</dbReference>
<dbReference type="EMBL" id="JBBPDW010000037">
    <property type="protein sequence ID" value="KAK7536493.1"/>
    <property type="molecule type" value="Genomic_DNA"/>
</dbReference>
<organism evidence="2 3">
    <name type="scientific">Phyllosticta citricarpa</name>
    <dbReference type="NCBI Taxonomy" id="55181"/>
    <lineage>
        <taxon>Eukaryota</taxon>
        <taxon>Fungi</taxon>
        <taxon>Dikarya</taxon>
        <taxon>Ascomycota</taxon>
        <taxon>Pezizomycotina</taxon>
        <taxon>Dothideomycetes</taxon>
        <taxon>Dothideomycetes incertae sedis</taxon>
        <taxon>Botryosphaeriales</taxon>
        <taxon>Phyllostictaceae</taxon>
        <taxon>Phyllosticta</taxon>
    </lineage>
</organism>
<keyword evidence="3" id="KW-1185">Reference proteome</keyword>
<protein>
    <submittedName>
        <fullName evidence="2">Uncharacterized protein</fullName>
    </submittedName>
</protein>
<gene>
    <name evidence="2" type="ORF">IWX46DRAFT_268115</name>
</gene>
<evidence type="ECO:0000313" key="3">
    <source>
        <dbReference type="Proteomes" id="UP001365128"/>
    </source>
</evidence>
<feature type="compositionally biased region" description="Basic and acidic residues" evidence="1">
    <location>
        <begin position="135"/>
        <end position="153"/>
    </location>
</feature>
<reference evidence="2 3" key="1">
    <citation type="submission" date="2024-04" db="EMBL/GenBank/DDBJ databases">
        <title>Phyllosticta paracitricarpa is synonymous to the EU quarantine fungus P. citricarpa based on phylogenomic analyses.</title>
        <authorList>
            <consortium name="Lawrence Berkeley National Laboratory"/>
            <person name="Van Ingen-Buijs V.A."/>
            <person name="Van Westerhoven A.C."/>
            <person name="Haridas S."/>
            <person name="Skiadas P."/>
            <person name="Martin F."/>
            <person name="Groenewald J.Z."/>
            <person name="Crous P.W."/>
            <person name="Seidl M.F."/>
        </authorList>
    </citation>
    <scope>NUCLEOTIDE SEQUENCE [LARGE SCALE GENOMIC DNA]</scope>
    <source>
        <strain evidence="2 3">CBS 122670</strain>
    </source>
</reference>
<accession>A0ABR1LP54</accession>
<comment type="caution">
    <text evidence="2">The sequence shown here is derived from an EMBL/GenBank/DDBJ whole genome shotgun (WGS) entry which is preliminary data.</text>
</comment>
<evidence type="ECO:0000256" key="1">
    <source>
        <dbReference type="SAM" id="MobiDB-lite"/>
    </source>
</evidence>
<feature type="region of interest" description="Disordered" evidence="1">
    <location>
        <begin position="195"/>
        <end position="220"/>
    </location>
</feature>
<name>A0ABR1LP54_9PEZI</name>
<feature type="region of interest" description="Disordered" evidence="1">
    <location>
        <begin position="95"/>
        <end position="169"/>
    </location>
</feature>
<sequence>MGDTRLLRGAGPWWLVSNMRARRATTQEARRRSSCFLPRTTHLLSRASRAMSVIFSLPKPNVTREREREMSTSFGAEDGRLRRAEGFIAFASSLKRSSEKRGSMTSTQSCCATVPDSVMRKPPTLDKKRRQNPQGDRDGGNEHEKHLERKENRQSYARQSLPAPATLNITKPRNLSRRCRDCCCCSCVSTRCHHRPRHSSRTRAPTPWQTAAEPAPRRASQCPPECARRHRCQC</sequence>